<accession>A0A7J9GP67</accession>
<evidence type="ECO:0000313" key="2">
    <source>
        <dbReference type="Proteomes" id="UP000593560"/>
    </source>
</evidence>
<dbReference type="OrthoDB" id="987741at2759"/>
<keyword evidence="2" id="KW-1185">Reference proteome</keyword>
<dbReference type="PANTHER" id="PTHR46168">
    <property type="entry name" value="ARMADILLO REPEAT ONLY 4"/>
    <property type="match status" value="1"/>
</dbReference>
<reference evidence="1 2" key="1">
    <citation type="journal article" date="2019" name="Genome Biol. Evol.">
        <title>Insights into the evolution of the New World diploid cottons (Gossypium, subgenus Houzingenia) based on genome sequencing.</title>
        <authorList>
            <person name="Grover C.E."/>
            <person name="Arick M.A. 2nd"/>
            <person name="Thrash A."/>
            <person name="Conover J.L."/>
            <person name="Sanders W.S."/>
            <person name="Peterson D.G."/>
            <person name="Frelichowski J.E."/>
            <person name="Scheffler J.A."/>
            <person name="Scheffler B.E."/>
            <person name="Wendel J.F."/>
        </authorList>
    </citation>
    <scope>NUCLEOTIDE SEQUENCE [LARGE SCALE GENOMIC DNA]</scope>
    <source>
        <strain evidence="1">0</strain>
        <tissue evidence="1">Leaf</tissue>
    </source>
</reference>
<gene>
    <name evidence="1" type="ORF">Gohar_009888</name>
</gene>
<dbReference type="Gene3D" id="1.25.10.10">
    <property type="entry name" value="Leucine-rich Repeat Variant"/>
    <property type="match status" value="1"/>
</dbReference>
<dbReference type="AlphaFoldDB" id="A0A7J9GP67"/>
<dbReference type="PANTHER" id="PTHR46168:SF1">
    <property type="entry name" value="ARMADILLO REPEAT ONLY 4"/>
    <property type="match status" value="1"/>
</dbReference>
<organism evidence="1 2">
    <name type="scientific">Gossypium harknessii</name>
    <dbReference type="NCBI Taxonomy" id="34285"/>
    <lineage>
        <taxon>Eukaryota</taxon>
        <taxon>Viridiplantae</taxon>
        <taxon>Streptophyta</taxon>
        <taxon>Embryophyta</taxon>
        <taxon>Tracheophyta</taxon>
        <taxon>Spermatophyta</taxon>
        <taxon>Magnoliopsida</taxon>
        <taxon>eudicotyledons</taxon>
        <taxon>Gunneridae</taxon>
        <taxon>Pentapetalae</taxon>
        <taxon>rosids</taxon>
        <taxon>malvids</taxon>
        <taxon>Malvales</taxon>
        <taxon>Malvaceae</taxon>
        <taxon>Malvoideae</taxon>
        <taxon>Gossypium</taxon>
    </lineage>
</organism>
<dbReference type="EMBL" id="JABFAD010000005">
    <property type="protein sequence ID" value="MBA0799367.1"/>
    <property type="molecule type" value="Genomic_DNA"/>
</dbReference>
<comment type="caution">
    <text evidence="1">The sequence shown here is derived from an EMBL/GenBank/DDBJ whole genome shotgun (WGS) entry which is preliminary data.</text>
</comment>
<sequence>NVLIKAGALTALQTIDPKVNPEYRELETLVPHTISKLQSYLTEEQQQTESSTGIKQFFTKQSKAVVATIGGRLKLPYKGLTVYLTRLVKNPRKRILGAIPPLKTTRIQQFLKAKCMELALMSVYYLKKRLVIEEPAQKLRLVLHLMDLMKITALAEHNIDLRREVFKTGSQESKDTVELLLRVIKESEDYMLKVLAIKSIGFLARIFRKSNHHRVISLLVSQLENGCGEVVMEALVALEKFSCDENYLCKEHSNKMIEFNAAQILVKLLSDGESELKLQVHGLVLMCCIASKADYCKAVEEARMTTAVRQLLREEGELGTFVSQKPELKELATKALHSLILYYEY</sequence>
<dbReference type="InterPro" id="IPR011989">
    <property type="entry name" value="ARM-like"/>
</dbReference>
<proteinExistence type="predicted"/>
<dbReference type="SUPFAM" id="SSF48371">
    <property type="entry name" value="ARM repeat"/>
    <property type="match status" value="1"/>
</dbReference>
<name>A0A7J9GP67_9ROSI</name>
<evidence type="ECO:0000313" key="1">
    <source>
        <dbReference type="EMBL" id="MBA0799367.1"/>
    </source>
</evidence>
<protein>
    <submittedName>
        <fullName evidence="1">Uncharacterized protein</fullName>
    </submittedName>
</protein>
<feature type="non-terminal residue" evidence="1">
    <location>
        <position position="1"/>
    </location>
</feature>
<dbReference type="Proteomes" id="UP000593560">
    <property type="component" value="Unassembled WGS sequence"/>
</dbReference>
<dbReference type="InterPro" id="IPR016024">
    <property type="entry name" value="ARM-type_fold"/>
</dbReference>